<reference evidence="2 3" key="1">
    <citation type="submission" date="2016-12" db="EMBL/GenBank/DDBJ databases">
        <title>Candidatus Reconcilibacillus cellulovorans genome.</title>
        <authorList>
            <person name="Kolinko S."/>
            <person name="Wu Y.-W."/>
            <person name="Tachea F."/>
            <person name="Denzel E."/>
            <person name="Hiras J."/>
            <person name="Baecker N."/>
            <person name="Chan L.J."/>
            <person name="Eichorst S.A."/>
            <person name="Frey D."/>
            <person name="Adams P.D."/>
            <person name="Pray T."/>
            <person name="Tanjore D."/>
            <person name="Petzold C.J."/>
            <person name="Gladden J.M."/>
            <person name="Simmons B.A."/>
            <person name="Singer S.W."/>
        </authorList>
    </citation>
    <scope>NUCLEOTIDE SEQUENCE [LARGE SCALE GENOMIC DNA]</scope>
    <source>
        <strain evidence="2">JTherm</strain>
    </source>
</reference>
<protein>
    <recommendedName>
        <fullName evidence="1">Pyridoxamine 5'-phosphate oxidase N-terminal domain-containing protein</fullName>
    </recommendedName>
</protein>
<dbReference type="Gene3D" id="2.30.110.10">
    <property type="entry name" value="Electron Transport, Fmn-binding Protein, Chain A"/>
    <property type="match status" value="1"/>
</dbReference>
<proteinExistence type="predicted"/>
<sequence length="150" mass="16771">MTETAQTLSEALVRSLRKERLVLLSTIDCESGSPTISAISWVYAPDDRTVRFAIDARSRLVRNLQNRPEATVAVFAEGSLYAVYGKARLVSESLAGVPFRLACFDVAVEAVRDAMFYGARISVEPEFEKTYDRRAAEKLDNQVFEAMRNV</sequence>
<dbReference type="Proteomes" id="UP000243688">
    <property type="component" value="Unassembled WGS sequence"/>
</dbReference>
<name>A0A2A6E2X4_9BACL</name>
<dbReference type="Pfam" id="PF01243">
    <property type="entry name" value="PNPOx_N"/>
    <property type="match status" value="1"/>
</dbReference>
<dbReference type="InterPro" id="IPR011576">
    <property type="entry name" value="Pyridox_Oxase_N"/>
</dbReference>
<dbReference type="EMBL" id="MOXJ01000004">
    <property type="protein sequence ID" value="PDO11169.1"/>
    <property type="molecule type" value="Genomic_DNA"/>
</dbReference>
<accession>A0A2A6E2X4</accession>
<dbReference type="NCBIfam" id="NF005232">
    <property type="entry name" value="PRK06733.1"/>
    <property type="match status" value="1"/>
</dbReference>
<dbReference type="AlphaFoldDB" id="A0A2A6E2X4"/>
<evidence type="ECO:0000259" key="1">
    <source>
        <dbReference type="Pfam" id="PF01243"/>
    </source>
</evidence>
<comment type="caution">
    <text evidence="2">The sequence shown here is derived from an EMBL/GenBank/DDBJ whole genome shotgun (WGS) entry which is preliminary data.</text>
</comment>
<feature type="domain" description="Pyridoxamine 5'-phosphate oxidase N-terminal" evidence="1">
    <location>
        <begin position="9"/>
        <end position="93"/>
    </location>
</feature>
<dbReference type="InterPro" id="IPR012349">
    <property type="entry name" value="Split_barrel_FMN-bd"/>
</dbReference>
<evidence type="ECO:0000313" key="2">
    <source>
        <dbReference type="EMBL" id="PDO11169.1"/>
    </source>
</evidence>
<gene>
    <name evidence="2" type="ORF">BLM47_02900</name>
</gene>
<dbReference type="SUPFAM" id="SSF50475">
    <property type="entry name" value="FMN-binding split barrel"/>
    <property type="match status" value="1"/>
</dbReference>
<evidence type="ECO:0000313" key="3">
    <source>
        <dbReference type="Proteomes" id="UP000243688"/>
    </source>
</evidence>
<organism evidence="2 3">
    <name type="scientific">Candidatus Reconcilbacillus cellulovorans</name>
    <dbReference type="NCBI Taxonomy" id="1906605"/>
    <lineage>
        <taxon>Bacteria</taxon>
        <taxon>Bacillati</taxon>
        <taxon>Bacillota</taxon>
        <taxon>Bacilli</taxon>
        <taxon>Bacillales</taxon>
        <taxon>Paenibacillaceae</taxon>
        <taxon>Candidatus Reconcilbacillus</taxon>
    </lineage>
</organism>